<dbReference type="EMBL" id="KL198064">
    <property type="protein sequence ID" value="KDQ10745.1"/>
    <property type="molecule type" value="Genomic_DNA"/>
</dbReference>
<dbReference type="InParanoid" id="A0A067M7R3"/>
<dbReference type="InterPro" id="IPR016035">
    <property type="entry name" value="Acyl_Trfase/lysoPLipase"/>
</dbReference>
<evidence type="ECO:0000256" key="6">
    <source>
        <dbReference type="ARBA" id="ARBA00023098"/>
    </source>
</evidence>
<accession>A0A067M7R3</accession>
<dbReference type="GO" id="GO:0046475">
    <property type="term" value="P:glycerophospholipid catabolic process"/>
    <property type="evidence" value="ECO:0007669"/>
    <property type="project" value="TreeGrafter"/>
</dbReference>
<dbReference type="SUPFAM" id="SSF52151">
    <property type="entry name" value="FabD/lysophospholipase-like"/>
    <property type="match status" value="1"/>
</dbReference>
<dbReference type="PANTHER" id="PTHR10728:SF33">
    <property type="entry name" value="LYSOPHOSPHOLIPASE 1-RELATED"/>
    <property type="match status" value="1"/>
</dbReference>
<evidence type="ECO:0000256" key="3">
    <source>
        <dbReference type="ARBA" id="ARBA00022729"/>
    </source>
</evidence>
<dbReference type="PROSITE" id="PS51210">
    <property type="entry name" value="PLA2C"/>
    <property type="match status" value="1"/>
</dbReference>
<dbReference type="SMART" id="SM00022">
    <property type="entry name" value="PLAc"/>
    <property type="match status" value="1"/>
</dbReference>
<keyword evidence="7" id="KW-0325">Glycoprotein</keyword>
<dbReference type="GO" id="GO:0005829">
    <property type="term" value="C:cytosol"/>
    <property type="evidence" value="ECO:0007669"/>
    <property type="project" value="TreeGrafter"/>
</dbReference>
<reference evidence="12" key="1">
    <citation type="journal article" date="2014" name="Proc. Natl. Acad. Sci. U.S.A.">
        <title>Extensive sampling of basidiomycete genomes demonstrates inadequacy of the white-rot/brown-rot paradigm for wood decay fungi.</title>
        <authorList>
            <person name="Riley R."/>
            <person name="Salamov A.A."/>
            <person name="Brown D.W."/>
            <person name="Nagy L.G."/>
            <person name="Floudas D."/>
            <person name="Held B.W."/>
            <person name="Levasseur A."/>
            <person name="Lombard V."/>
            <person name="Morin E."/>
            <person name="Otillar R."/>
            <person name="Lindquist E.A."/>
            <person name="Sun H."/>
            <person name="LaButti K.M."/>
            <person name="Schmutz J."/>
            <person name="Jabbour D."/>
            <person name="Luo H."/>
            <person name="Baker S.E."/>
            <person name="Pisabarro A.G."/>
            <person name="Walton J.D."/>
            <person name="Blanchette R.A."/>
            <person name="Henrissat B."/>
            <person name="Martin F."/>
            <person name="Cullen D."/>
            <person name="Hibbett D.S."/>
            <person name="Grigoriev I.V."/>
        </authorList>
    </citation>
    <scope>NUCLEOTIDE SEQUENCE [LARGE SCALE GENOMIC DNA]</scope>
    <source>
        <strain evidence="12">FD-172 SS1</strain>
    </source>
</reference>
<dbReference type="HOGENOM" id="CLU_014602_1_0_1"/>
<dbReference type="EC" id="3.1.1.5" evidence="2 9"/>
<keyword evidence="5 8" id="KW-0442">Lipid degradation</keyword>
<comment type="similarity">
    <text evidence="1 9">Belongs to the lysophospholipase family.</text>
</comment>
<feature type="domain" description="PLA2c" evidence="10">
    <location>
        <begin position="38"/>
        <end position="535"/>
    </location>
</feature>
<keyword evidence="6 8" id="KW-0443">Lipid metabolism</keyword>
<evidence type="ECO:0000256" key="2">
    <source>
        <dbReference type="ARBA" id="ARBA00013274"/>
    </source>
</evidence>
<evidence type="ECO:0000313" key="11">
    <source>
        <dbReference type="EMBL" id="KDQ10745.1"/>
    </source>
</evidence>
<dbReference type="Gene3D" id="3.40.1090.10">
    <property type="entry name" value="Cytosolic phospholipase A2 catalytic domain"/>
    <property type="match status" value="1"/>
</dbReference>
<dbReference type="Proteomes" id="UP000027195">
    <property type="component" value="Unassembled WGS sequence"/>
</dbReference>
<keyword evidence="3 9" id="KW-0732">Signal</keyword>
<evidence type="ECO:0000256" key="1">
    <source>
        <dbReference type="ARBA" id="ARBA00008780"/>
    </source>
</evidence>
<evidence type="ECO:0000313" key="12">
    <source>
        <dbReference type="Proteomes" id="UP000027195"/>
    </source>
</evidence>
<dbReference type="GO" id="GO:0004623">
    <property type="term" value="F:phospholipase A2 activity"/>
    <property type="evidence" value="ECO:0007669"/>
    <property type="project" value="TreeGrafter"/>
</dbReference>
<evidence type="ECO:0000256" key="8">
    <source>
        <dbReference type="PROSITE-ProRule" id="PRU00555"/>
    </source>
</evidence>
<feature type="signal peptide" evidence="9">
    <location>
        <begin position="1"/>
        <end position="26"/>
    </location>
</feature>
<dbReference type="GO" id="GO:0004622">
    <property type="term" value="F:phosphatidylcholine lysophospholipase activity"/>
    <property type="evidence" value="ECO:0007669"/>
    <property type="project" value="UniProtKB-EC"/>
</dbReference>
<dbReference type="Pfam" id="PF01735">
    <property type="entry name" value="PLA2_B"/>
    <property type="match status" value="1"/>
</dbReference>
<name>A0A067M7R3_BOTB1</name>
<dbReference type="STRING" id="930990.A0A067M7R3"/>
<sequence>MPPPTKRSSFGIAAFAALNVLAGVDAQNVTTYAPISVTCPSGSFLRHAGTPQSNDQALHPDEATYVNSRKQLVQSALVNWLGDKASTVYGGNLASLSADQLPNLAISLSGGNFRAALFNAAALHAFDSRNSTSVSKGLGGLLQASTYMSALSGGSYTLTSLMFNEFPTLPDLVFGNNATGVSGWQLEQSLLSPGPSGAYSQAFFGHLYEDLGAKRAAGNFPVTFCDLWGRALAYHFFPGTSTPDAFTLNTTAGNHAAGLAYSSAVNLNTWKNHTMPFPIFIANVNSPNGKGTPFGSPNNLPLSNVVYEITPLEFGSYEPELASFIPMQYLGSTLQAGTPTSCVNSFDNVGLMIGTSSCDFHIFNITNDPAWVSPQGFAPLLSQITTLFGAYQPGQALDVASVPNPFLGVNVGVYQDANETALSLLDGSMDVENDPILPLLVKKRGVDVIVVLDSSGETSELKPDGLSLLATREKAALLPPGTINFPTPFPNTTAQFVSLGLNARPVFFGCDGAPNANDAFPYALSHNHAKIWFSF</sequence>
<dbReference type="InterPro" id="IPR002642">
    <property type="entry name" value="LysoPLipase_cat_dom"/>
</dbReference>
<evidence type="ECO:0000259" key="10">
    <source>
        <dbReference type="PROSITE" id="PS51210"/>
    </source>
</evidence>
<dbReference type="OrthoDB" id="4084751at2759"/>
<evidence type="ECO:0000256" key="5">
    <source>
        <dbReference type="ARBA" id="ARBA00022963"/>
    </source>
</evidence>
<keyword evidence="4 8" id="KW-0378">Hydrolase</keyword>
<dbReference type="PANTHER" id="PTHR10728">
    <property type="entry name" value="CYTOSOLIC PHOSPHOLIPASE A2"/>
    <property type="match status" value="1"/>
</dbReference>
<evidence type="ECO:0000256" key="7">
    <source>
        <dbReference type="ARBA" id="ARBA00023180"/>
    </source>
</evidence>
<protein>
    <recommendedName>
        <fullName evidence="2 9">Lysophospholipase</fullName>
        <ecNumber evidence="2 9">3.1.1.5</ecNumber>
    </recommendedName>
</protein>
<dbReference type="AlphaFoldDB" id="A0A067M7R3"/>
<organism evidence="11 12">
    <name type="scientific">Botryobasidium botryosum (strain FD-172 SS1)</name>
    <dbReference type="NCBI Taxonomy" id="930990"/>
    <lineage>
        <taxon>Eukaryota</taxon>
        <taxon>Fungi</taxon>
        <taxon>Dikarya</taxon>
        <taxon>Basidiomycota</taxon>
        <taxon>Agaricomycotina</taxon>
        <taxon>Agaricomycetes</taxon>
        <taxon>Cantharellales</taxon>
        <taxon>Botryobasidiaceae</taxon>
        <taxon>Botryobasidium</taxon>
    </lineage>
</organism>
<feature type="chain" id="PRO_5005103803" description="Lysophospholipase" evidence="9">
    <location>
        <begin position="27"/>
        <end position="535"/>
    </location>
</feature>
<gene>
    <name evidence="11" type="ORF">BOTBODRAFT_115259</name>
</gene>
<keyword evidence="12" id="KW-1185">Reference proteome</keyword>
<evidence type="ECO:0000256" key="9">
    <source>
        <dbReference type="RuleBase" id="RU362103"/>
    </source>
</evidence>
<comment type="catalytic activity">
    <reaction evidence="9">
        <text>a 1-acyl-sn-glycero-3-phosphocholine + H2O = sn-glycerol 3-phosphocholine + a fatty acid + H(+)</text>
        <dbReference type="Rhea" id="RHEA:15177"/>
        <dbReference type="ChEBI" id="CHEBI:15377"/>
        <dbReference type="ChEBI" id="CHEBI:15378"/>
        <dbReference type="ChEBI" id="CHEBI:16870"/>
        <dbReference type="ChEBI" id="CHEBI:28868"/>
        <dbReference type="ChEBI" id="CHEBI:58168"/>
        <dbReference type="EC" id="3.1.1.5"/>
    </reaction>
</comment>
<evidence type="ECO:0000256" key="4">
    <source>
        <dbReference type="ARBA" id="ARBA00022801"/>
    </source>
</evidence>
<proteinExistence type="inferred from homology"/>